<feature type="region of interest" description="Disordered" evidence="1">
    <location>
        <begin position="1"/>
        <end position="44"/>
    </location>
</feature>
<evidence type="ECO:0000256" key="1">
    <source>
        <dbReference type="SAM" id="MobiDB-lite"/>
    </source>
</evidence>
<evidence type="ECO:0000313" key="3">
    <source>
        <dbReference type="Proteomes" id="UP001479436"/>
    </source>
</evidence>
<accession>A0ABR2VKW3</accession>
<protein>
    <submittedName>
        <fullName evidence="2">Uncharacterized protein</fullName>
    </submittedName>
</protein>
<comment type="caution">
    <text evidence="2">The sequence shown here is derived from an EMBL/GenBank/DDBJ whole genome shotgun (WGS) entry which is preliminary data.</text>
</comment>
<sequence length="119" mass="13684">MPPEERLALIKKTQKSNKWAKREPVEQPTPVETHAQLRTSGQNSFERGEFHSSEFNFEKWKPSHNYAENRIIHKVSTKEGSKMTSVEKPSTKLGQNLNSIMESQILRPKEQAIQKLTGP</sequence>
<organism evidence="2 3">
    <name type="scientific">Basidiobolus ranarum</name>
    <dbReference type="NCBI Taxonomy" id="34480"/>
    <lineage>
        <taxon>Eukaryota</taxon>
        <taxon>Fungi</taxon>
        <taxon>Fungi incertae sedis</taxon>
        <taxon>Zoopagomycota</taxon>
        <taxon>Entomophthoromycotina</taxon>
        <taxon>Basidiobolomycetes</taxon>
        <taxon>Basidiobolales</taxon>
        <taxon>Basidiobolaceae</taxon>
        <taxon>Basidiobolus</taxon>
    </lineage>
</organism>
<dbReference type="Proteomes" id="UP001479436">
    <property type="component" value="Unassembled WGS sequence"/>
</dbReference>
<dbReference type="EMBL" id="JASJQH010011375">
    <property type="protein sequence ID" value="KAK9667447.1"/>
    <property type="molecule type" value="Genomic_DNA"/>
</dbReference>
<reference evidence="2 3" key="1">
    <citation type="submission" date="2023-04" db="EMBL/GenBank/DDBJ databases">
        <title>Genome of Basidiobolus ranarum AG-B5.</title>
        <authorList>
            <person name="Stajich J.E."/>
            <person name="Carter-House D."/>
            <person name="Gryganskyi A."/>
        </authorList>
    </citation>
    <scope>NUCLEOTIDE SEQUENCE [LARGE SCALE GENOMIC DNA]</scope>
    <source>
        <strain evidence="2 3">AG-B5</strain>
    </source>
</reference>
<feature type="non-terminal residue" evidence="2">
    <location>
        <position position="119"/>
    </location>
</feature>
<gene>
    <name evidence="2" type="ORF">K7432_017853</name>
</gene>
<keyword evidence="3" id="KW-1185">Reference proteome</keyword>
<proteinExistence type="predicted"/>
<name>A0ABR2VKW3_9FUNG</name>
<evidence type="ECO:0000313" key="2">
    <source>
        <dbReference type="EMBL" id="KAK9667447.1"/>
    </source>
</evidence>